<feature type="transmembrane region" description="Helical" evidence="1">
    <location>
        <begin position="488"/>
        <end position="514"/>
    </location>
</feature>
<keyword evidence="1" id="KW-1133">Transmembrane helix</keyword>
<dbReference type="Pfam" id="PF16949">
    <property type="entry name" value="ABC_tran_2"/>
    <property type="match status" value="1"/>
</dbReference>
<feature type="transmembrane region" description="Helical" evidence="1">
    <location>
        <begin position="72"/>
        <end position="95"/>
    </location>
</feature>
<feature type="transmembrane region" description="Helical" evidence="1">
    <location>
        <begin position="157"/>
        <end position="183"/>
    </location>
</feature>
<name>A0A0S6W5F2_VECG1</name>
<organism evidence="2">
    <name type="scientific">Vecturithrix granuli</name>
    <dbReference type="NCBI Taxonomy" id="1499967"/>
    <lineage>
        <taxon>Bacteria</taxon>
        <taxon>Candidatus Moduliflexota</taxon>
        <taxon>Candidatus Vecturitrichia</taxon>
        <taxon>Candidatus Vecturitrichales</taxon>
        <taxon>Candidatus Vecturitrichaceae</taxon>
        <taxon>Candidatus Vecturithrix</taxon>
    </lineage>
</organism>
<feature type="transmembrane region" description="Helical" evidence="1">
    <location>
        <begin position="195"/>
        <end position="214"/>
    </location>
</feature>
<sequence length="569" mass="65197">MNFFKELSLLFSLRKQISKNLLTHLTKEIILRFVLLLSIGIIFFVLDYLFFHRIIAYIARIDILDMVEIGTLLVARLLSMILLMFFSMLLFSNIITSLSTLYLSSDLGLLLSSPLRFSSIFMLKFVESSINSSTILVVFGLPVFIACGQEYQASWYYYASIPIMFFPFIIIPATLGTMITMLLVRFFPVKRVQQVLAIFGLILAAGLVMLFRFLQPEQLVSEIGMAQLLSYIQHNRIPTAQYLPSTWGAEMLMSLLEHQPYRALWNFLWLLLVAIGIYLLALQLAKWVYYRGWTDTSESRTVKTMKRGNLTEKFLRSLPCLHPTTRALLMKDIKLFWRDTTQWSQLLMLAALLIIYFFNIKSLPLRTMFLKNLISFLNLGLAGFVLASIGVRFVYPSTSLEGQSFWVIHAAPMRYRQFLLEKFTIFLFPLLVLAEILIIISNFLLEVDGYMMILSTVTIFLMTIGLTGLGVGMGAIFPKFINENPAQIAMSIGGILYMIFSLFYVGLIILLEAWPVYIYFSQHLFQRSSGGGEFGLYLSYSLVFLVSLGVTILPIYWGIKRLESLEMIS</sequence>
<accession>A0A0S6W5F2</accession>
<feature type="transmembrane region" description="Helical" evidence="1">
    <location>
        <begin position="29"/>
        <end position="51"/>
    </location>
</feature>
<dbReference type="InterPro" id="IPR031599">
    <property type="entry name" value="ABC_tran_2"/>
</dbReference>
<dbReference type="Proteomes" id="UP000030661">
    <property type="component" value="Unassembled WGS sequence"/>
</dbReference>
<feature type="transmembrane region" description="Helical" evidence="1">
    <location>
        <begin position="343"/>
        <end position="361"/>
    </location>
</feature>
<reference evidence="2" key="1">
    <citation type="journal article" date="2015" name="PeerJ">
        <title>First genomic representation of candidate bacterial phylum KSB3 points to enhanced environmental sensing as a trigger of wastewater bulking.</title>
        <authorList>
            <person name="Sekiguchi Y."/>
            <person name="Ohashi A."/>
            <person name="Parks D.H."/>
            <person name="Yamauchi T."/>
            <person name="Tyson G.W."/>
            <person name="Hugenholtz P."/>
        </authorList>
    </citation>
    <scope>NUCLEOTIDE SEQUENCE [LARGE SCALE GENOMIC DNA]</scope>
</reference>
<keyword evidence="1" id="KW-0812">Transmembrane</keyword>
<keyword evidence="1" id="KW-0472">Membrane</keyword>
<dbReference type="STRING" id="1499967.U27_01684"/>
<dbReference type="eggNOG" id="ENOG502ZAFE">
    <property type="taxonomic scope" value="Bacteria"/>
</dbReference>
<evidence type="ECO:0000313" key="3">
    <source>
        <dbReference type="Proteomes" id="UP000030661"/>
    </source>
</evidence>
<feature type="transmembrane region" description="Helical" evidence="1">
    <location>
        <begin position="373"/>
        <end position="395"/>
    </location>
</feature>
<proteinExistence type="predicted"/>
<protein>
    <recommendedName>
        <fullName evidence="4">ABC-2 type transport system permease protein</fullName>
    </recommendedName>
</protein>
<keyword evidence="3" id="KW-1185">Reference proteome</keyword>
<dbReference type="EMBL" id="DF820463">
    <property type="protein sequence ID" value="GAK54853.1"/>
    <property type="molecule type" value="Genomic_DNA"/>
</dbReference>
<evidence type="ECO:0008006" key="4">
    <source>
        <dbReference type="Google" id="ProtNLM"/>
    </source>
</evidence>
<dbReference type="AlphaFoldDB" id="A0A0S6W5F2"/>
<evidence type="ECO:0000256" key="1">
    <source>
        <dbReference type="SAM" id="Phobius"/>
    </source>
</evidence>
<feature type="transmembrane region" description="Helical" evidence="1">
    <location>
        <begin position="423"/>
        <end position="444"/>
    </location>
</feature>
<evidence type="ECO:0000313" key="2">
    <source>
        <dbReference type="EMBL" id="GAK54853.1"/>
    </source>
</evidence>
<gene>
    <name evidence="2" type="ORF">U27_01684</name>
</gene>
<feature type="transmembrane region" description="Helical" evidence="1">
    <location>
        <begin position="133"/>
        <end position="151"/>
    </location>
</feature>
<feature type="transmembrane region" description="Helical" evidence="1">
    <location>
        <begin position="450"/>
        <end position="476"/>
    </location>
</feature>
<dbReference type="HOGENOM" id="CLU_030091_0_0_0"/>
<feature type="transmembrane region" description="Helical" evidence="1">
    <location>
        <begin position="263"/>
        <end position="281"/>
    </location>
</feature>
<feature type="transmembrane region" description="Helical" evidence="1">
    <location>
        <begin position="534"/>
        <end position="559"/>
    </location>
</feature>